<dbReference type="GO" id="GO:0005886">
    <property type="term" value="C:plasma membrane"/>
    <property type="evidence" value="ECO:0007669"/>
    <property type="project" value="UniProtKB-SubCell"/>
</dbReference>
<feature type="transmembrane region" description="Helical" evidence="6">
    <location>
        <begin position="477"/>
        <end position="497"/>
    </location>
</feature>
<keyword evidence="3 6" id="KW-0812">Transmembrane</keyword>
<dbReference type="OrthoDB" id="3275641at2"/>
<feature type="transmembrane region" description="Helical" evidence="6">
    <location>
        <begin position="41"/>
        <end position="64"/>
    </location>
</feature>
<evidence type="ECO:0000256" key="5">
    <source>
        <dbReference type="ARBA" id="ARBA00023136"/>
    </source>
</evidence>
<comment type="subcellular location">
    <subcellularLocation>
        <location evidence="1">Cell membrane</location>
        <topology evidence="1">Multi-pass membrane protein</topology>
    </subcellularLocation>
</comment>
<evidence type="ECO:0000313" key="9">
    <source>
        <dbReference type="Proteomes" id="UP000198504"/>
    </source>
</evidence>
<sequence length="1049" mass="106520">MARLTSPGAAVASRRAAAPRGALPRRDDLALVLQGLWFRRWVSLAVLVVASLVVGAAVTGPLFLRAAGESVLRDTLAQALPSGRGVADHYSGPVSDDPVQRVLDRDQDKLGERPTLARLLTDPVASLETPVLVGAAGATPEPVSLVWRDGVCAHVRMVGGTCAQSPGSVMATASTAGLEGWTAGERLRVGTQDLVLAGTYVPLDVAGDYWAGHPYFVAYAGPGGPAYLGPDASGLDALIGPRSSVEDQGPDASTEATVDRHLDLDAIRVTDLPALTAEVLTWTSLDGSGVTGDTAATVVLQQAAAVVAALRLPVLVVEAQLLVLCWLVLFLVVANAAEARGPEVALAKLRGVPTSTTVAIGLLDTVLLVVVAVPLGFGLAWGWTTALARAQLAPGVPVVLTAATGWAAAGAGAGAAVAAVLATSRTLRRPVVEQWRRATRRVAARSWVVDVVVVAVAVAGLVGLLRPSAASGLGGAGGPGALALVAPSLVILAAALVGSRVLPGLCRAAYGPTRRRGRVAALLAVRQLGRRPGTLRLALLLTVAFGLVVFGVDAWSVARANAHDRAWTEVGAAEVLSVGVPPGTDLADVVDRVDPGGTQLTAVSTATDFTRLPPALLTAVEPDRFARIAYWRSDLGPAPLAELAAGLRVPAAPPVLLEGDRLRVSVDVTAMNAPQPLLLVADVVQPSALGGTTPVVLGPIGPGRRTLEADLPCAAKTCRLAGLELRRDQGLFAFRGSLTLTGLEVRGSDGWQDLPAALGTDGGWRPATIGAGAATSGPGGTTLAVEAGLADGPSWQVADHPASLPALVGAGLPTDSRSRSAGFGANALPLAPVTVVPSLPGGGDRGVLVDRTSALRASEGSVYRDIETVWVARGATSSASARLTDAGVTVLATTSASELAQVYGRQGPALALLLFLAGSGLAAVLAGGGAALTLHLNGRRRTYELAAMAALGLRRRTLLASLFLEQGVLVLFGLVVGTAAGIAAATLALPVVPEFSDAPTAPPLRYDLQVGPVLLSLAVGVVVLALAVVASSTSLVRAAHVDQLREAPA</sequence>
<evidence type="ECO:0000256" key="3">
    <source>
        <dbReference type="ARBA" id="ARBA00022692"/>
    </source>
</evidence>
<evidence type="ECO:0000256" key="1">
    <source>
        <dbReference type="ARBA" id="ARBA00004651"/>
    </source>
</evidence>
<keyword evidence="2" id="KW-1003">Cell membrane</keyword>
<gene>
    <name evidence="8" type="ORF">SAMN05421756_103424</name>
</gene>
<proteinExistence type="predicted"/>
<keyword evidence="9" id="KW-1185">Reference proteome</keyword>
<dbReference type="Pfam" id="PF02687">
    <property type="entry name" value="FtsX"/>
    <property type="match status" value="1"/>
</dbReference>
<protein>
    <submittedName>
        <fullName evidence="8">FtsX-like permease family protein</fullName>
    </submittedName>
</protein>
<feature type="transmembrane region" description="Helical" evidence="6">
    <location>
        <begin position="957"/>
        <end position="990"/>
    </location>
</feature>
<feature type="transmembrane region" description="Helical" evidence="6">
    <location>
        <begin position="403"/>
        <end position="422"/>
    </location>
</feature>
<feature type="transmembrane region" description="Helical" evidence="6">
    <location>
        <begin position="537"/>
        <end position="558"/>
    </location>
</feature>
<feature type="transmembrane region" description="Helical" evidence="6">
    <location>
        <begin position="319"/>
        <end position="337"/>
    </location>
</feature>
<feature type="transmembrane region" description="Helical" evidence="6">
    <location>
        <begin position="442"/>
        <end position="465"/>
    </location>
</feature>
<dbReference type="STRING" id="1036181.SAMN05421756_103424"/>
<feature type="transmembrane region" description="Helical" evidence="6">
    <location>
        <begin position="358"/>
        <end position="383"/>
    </location>
</feature>
<feature type="transmembrane region" description="Helical" evidence="6">
    <location>
        <begin position="909"/>
        <end position="936"/>
    </location>
</feature>
<name>A0A1H9FYD5_9ACTN</name>
<feature type="transmembrane region" description="Helical" evidence="6">
    <location>
        <begin position="1010"/>
        <end position="1030"/>
    </location>
</feature>
<dbReference type="InterPro" id="IPR003838">
    <property type="entry name" value="ABC3_permease_C"/>
</dbReference>
<reference evidence="9" key="1">
    <citation type="submission" date="2016-10" db="EMBL/GenBank/DDBJ databases">
        <authorList>
            <person name="Varghese N."/>
            <person name="Submissions S."/>
        </authorList>
    </citation>
    <scope>NUCLEOTIDE SEQUENCE [LARGE SCALE GENOMIC DNA]</scope>
    <source>
        <strain evidence="9">CGMCC 4.6856</strain>
    </source>
</reference>
<evidence type="ECO:0000259" key="7">
    <source>
        <dbReference type="Pfam" id="PF02687"/>
    </source>
</evidence>
<dbReference type="RefSeq" id="WP_139209816.1">
    <property type="nucleotide sequence ID" value="NZ_FOFA01000003.1"/>
</dbReference>
<dbReference type="EMBL" id="FOFA01000003">
    <property type="protein sequence ID" value="SEQ42623.1"/>
    <property type="molecule type" value="Genomic_DNA"/>
</dbReference>
<dbReference type="Proteomes" id="UP000198504">
    <property type="component" value="Unassembled WGS sequence"/>
</dbReference>
<evidence type="ECO:0000256" key="2">
    <source>
        <dbReference type="ARBA" id="ARBA00022475"/>
    </source>
</evidence>
<accession>A0A1H9FYD5</accession>
<feature type="domain" description="ABC3 transporter permease C-terminal" evidence="7">
    <location>
        <begin position="919"/>
        <end position="1035"/>
    </location>
</feature>
<evidence type="ECO:0000256" key="4">
    <source>
        <dbReference type="ARBA" id="ARBA00022989"/>
    </source>
</evidence>
<keyword evidence="4 6" id="KW-1133">Transmembrane helix</keyword>
<evidence type="ECO:0000256" key="6">
    <source>
        <dbReference type="SAM" id="Phobius"/>
    </source>
</evidence>
<keyword evidence="5 6" id="KW-0472">Membrane</keyword>
<dbReference type="AlphaFoldDB" id="A0A1H9FYD5"/>
<organism evidence="8 9">
    <name type="scientific">Microlunatus flavus</name>
    <dbReference type="NCBI Taxonomy" id="1036181"/>
    <lineage>
        <taxon>Bacteria</taxon>
        <taxon>Bacillati</taxon>
        <taxon>Actinomycetota</taxon>
        <taxon>Actinomycetes</taxon>
        <taxon>Propionibacteriales</taxon>
        <taxon>Propionibacteriaceae</taxon>
        <taxon>Microlunatus</taxon>
    </lineage>
</organism>
<evidence type="ECO:0000313" key="8">
    <source>
        <dbReference type="EMBL" id="SEQ42623.1"/>
    </source>
</evidence>